<feature type="domain" description="EGF-like" evidence="12">
    <location>
        <begin position="1205"/>
        <end position="1244"/>
    </location>
</feature>
<keyword evidence="7" id="KW-0325">Glycoprotein</keyword>
<feature type="domain" description="EGF-like" evidence="12">
    <location>
        <begin position="1363"/>
        <end position="1415"/>
    </location>
</feature>
<evidence type="ECO:0000256" key="4">
    <source>
        <dbReference type="ARBA" id="ARBA00022737"/>
    </source>
</evidence>
<keyword evidence="3 11" id="KW-0732">Signal</keyword>
<dbReference type="Gene3D" id="2.60.120.200">
    <property type="match status" value="1"/>
</dbReference>
<dbReference type="SMART" id="SM00032">
    <property type="entry name" value="CCP"/>
    <property type="match status" value="10"/>
</dbReference>
<evidence type="ECO:0000256" key="9">
    <source>
        <dbReference type="PROSITE-ProRule" id="PRU00302"/>
    </source>
</evidence>
<dbReference type="SUPFAM" id="SSF53300">
    <property type="entry name" value="vWA-like"/>
    <property type="match status" value="1"/>
</dbReference>
<dbReference type="Pfam" id="PF00008">
    <property type="entry name" value="EGF"/>
    <property type="match status" value="1"/>
</dbReference>
<feature type="domain" description="Sushi" evidence="15">
    <location>
        <begin position="556"/>
        <end position="623"/>
    </location>
</feature>
<feature type="disulfide bond" evidence="9">
    <location>
        <begin position="526"/>
        <end position="553"/>
    </location>
</feature>
<keyword evidence="4" id="KW-0677">Repeat</keyword>
<dbReference type="GO" id="GO:0048056">
    <property type="term" value="P:R3/R4 cell differentiation"/>
    <property type="evidence" value="ECO:0007669"/>
    <property type="project" value="UniProtKB-ARBA"/>
</dbReference>
<dbReference type="SUPFAM" id="SSF57535">
    <property type="entry name" value="Complement control module/SCR domain"/>
    <property type="match status" value="8"/>
</dbReference>
<feature type="coiled-coil region" evidence="10">
    <location>
        <begin position="989"/>
        <end position="1022"/>
    </location>
</feature>
<dbReference type="GO" id="GO:0040008">
    <property type="term" value="P:regulation of growth"/>
    <property type="evidence" value="ECO:0007669"/>
    <property type="project" value="UniProtKB-ARBA"/>
</dbReference>
<dbReference type="InterPro" id="IPR000436">
    <property type="entry name" value="Sushi_SCR_CCP_dom"/>
</dbReference>
<dbReference type="FunFam" id="2.10.25.10:FF:000012">
    <property type="entry name" value="Delta-like protein"/>
    <property type="match status" value="1"/>
</dbReference>
<name>A0A9Q0MVZ5_9DIPT</name>
<evidence type="ECO:0000313" key="17">
    <source>
        <dbReference type="EMBL" id="KAJ6638150.1"/>
    </source>
</evidence>
<dbReference type="PANTHER" id="PTHR46393:SF7">
    <property type="entry name" value="COMPLEMENT C2"/>
    <property type="match status" value="1"/>
</dbReference>
<dbReference type="CDD" id="cd00054">
    <property type="entry name" value="EGF_CA"/>
    <property type="match status" value="4"/>
</dbReference>
<dbReference type="PRINTS" id="PR00895">
    <property type="entry name" value="PENTAXIN"/>
</dbReference>
<dbReference type="SUPFAM" id="SSF57196">
    <property type="entry name" value="EGF/Laminin"/>
    <property type="match status" value="4"/>
</dbReference>
<keyword evidence="6 8" id="KW-1015">Disulfide bond</keyword>
<dbReference type="PROSITE" id="PS51828">
    <property type="entry name" value="PTX_2"/>
    <property type="match status" value="1"/>
</dbReference>
<sequence length="2214" mass="248299">MKSEGLFLFILFNIAISLTIGAKFERKLLQNIDNGGDFRLPFSYGNKRLMKPNRAIGTNADSSDKSKVDILSGIFRNSVQQIRSKTKRIDVVFLIDSSSSVGKTNFMSEIKFVKKMLGDFTVSINHTRVAIVTFSSQGKVVRHIDYITTSKEENDKCKLLNYEIPKINFVGGGTYTYGALKEAKDILSKARKHSRKLVCLITDGFSNGKNPVPIAQKLKNDNITIVTFGIQSGNSAELYNISSSPGESHSFLLDSFMQFESLARKALHSDYKAGHNIKMKDSSFCDILCDKTYPSNGKNSCCDSNATCTCGTTSGHYKCMCNPGYYGSGLVGECHCKCPMAQREINLEKKPTILVCPNGTFWHSFNFCKTCPDVNHITMTLPAVNSSFCVCKSGFIAQEDNRCEVIKCPKLEPPENGYFVKHPTTCGHVLNAACGARCKSGFQFSGSSIRLCQENGTWSGVEASCFLKTCPQLQVPYYGMTTCKNSDLNLFYDYTPRNKTFMEMYDSDELRKTVPLPIDTDCTFKCGPGFYLVGSAMRNCLPLSKWDGLQTTCKQILCPALPKIPFGEYDPVDCSEQKTAHGFNCTIVCPFGFEVKGGPSVKTCGGKRTGVWSNKNKTPKCIDVTPPTIECPNNFTVYMESDRSYSIVKEFPLPNVTDNSDLNVTYWIKPAIKPEGVKLTLGNHVFSYIAIDSFKNKAKCNFTVQVIDNTPPVTDNCIDPPEFLIPICSANGTNSDQCFIEWEEPIIYDNSNTELIVHRDLDPGFLDIGQYKVVYNVSDNSGNYGSCVMNITVKRLECNILTSPGHGQSICAKNQTHTWCEVVCDFGYAIYDELENSHLENFKLTCENNFAKWKYDIIPDCTVLELPNYVEQIFSIALDSDQPICGDNSTKDRLQDDVLEQVKKQMCDGQSDCEVISSIPECIEDIPIIESNGSDSNATFYSIVKRDVSERPKRNDKPRQKSNIKIRILTKVGKKLGLWNQNTTRSENIKKVKSELKNIAENKELLQKLNDLKINVKLLRLDETISCKNGSVAKRHLCVQCPKGSFHNVTSQICQQCPLNMFSHLHGQTSCTACPMNHSTRKVGSRSAADCKQQCPPGTTARLKAPRNNRSNQKFTRTLMPFCRKCSPGEYQSQFDQIACDQCPPNTISPRGSTSLKDCHPKQYQPCSQANVCGPHGTCKQEIVNPFLYSCICEDGFVGSHCEHQLDICLSAPCNNGGTCYNVHNSTSSVVCACPPGYSGTYCEIGLNQCNDSLCLNGGWCVETNDSTICECSSGFIGERCEIEVNFCAGQPCESGTCINTSEGYYCQCPPGIIGRRCTLRPCDYVPCHENAICVDLMVFPASRSSFVCRCPKGLRGYDCSLIDNPCDKYPCLNNARCIPLALRDKKAGETIVDESIYEKFRCECPPYFYGDKCEILTTPDFVMEFKKSGINDYVEVDGMSERLSEISICTWMQTNDDFNYGTIISYATEGVDNMFTLTDYNGFVLYVNGSNIVTDVNINDGLWHFICVAWTRENGFYEIHVDGSLHHTGYNLSENSFIESNGIFVVGQEQDSVGTSFSESESFVGKIAFLDIWNRFLSSSEVSEYYSSCEPYHGNLYAWSDFKNHIKGDIKILPSPFCKPCLDNLHIANGFIRNVGNRAFHYCYDGYKLEGPIVRDCLRTSQWSLPIPYCRSIRCGYLPAIANGIETIEKTTFGEEVTYACNDGYRLASGSQKRICMANGTWSGTHPECISNIQCDRLEPPENAQITYANERGIISNTLEKYSMGTFAEIQCDSEMIVEGENFLSCTETTQWDSPLPKCVEKSVTIDVSDQNLSNFKFATTYGNSDVSNEDNKEFIDQMPRAPTIAFWQSLKKFLYHGCDALRNTSSELCWKTSKQIEFSDLSAYQPPDTDEPMDKILVEHLQRCVNNLNKFSFAQQITFENVFDCITSWENPLIVTSDVKDSLRLIICFYIDTVSMFTDQTKGSKGESITDRIKTHLTRIVTVVFQNYLRDVSYEILSDGDDFTRTTEMKAESECNLMLIPPLPDNTIIKNVTHYKTKLSVEINDIRMVPVFVPELSKVHIECAKGYQVIGKDYTECLFGEWTDIALDCEQIFCEMPPQPMNMDMDYLNETQFPIGYKIQLKCREGYMLYGSSLIFCTSDGEWTKVMARCSKISCNKPTLPSDATILSSYQDKYQDRLKVKCSNDLIVEIECQSNGLWWPNVSTICLNATLR</sequence>
<feature type="disulfide bond" evidence="8">
    <location>
        <begin position="1234"/>
        <end position="1243"/>
    </location>
</feature>
<dbReference type="InterPro" id="IPR035976">
    <property type="entry name" value="Sushi/SCR/CCP_sf"/>
</dbReference>
<dbReference type="InterPro" id="IPR000152">
    <property type="entry name" value="EGF-type_Asp/Asn_hydroxyl_site"/>
</dbReference>
<feature type="disulfide bond" evidence="9">
    <location>
        <begin position="438"/>
        <end position="465"/>
    </location>
</feature>
<dbReference type="InterPro" id="IPR011641">
    <property type="entry name" value="Tyr-kin_ephrin_A/B_rcpt-like"/>
</dbReference>
<dbReference type="GO" id="GO:0007411">
    <property type="term" value="P:axon guidance"/>
    <property type="evidence" value="ECO:0007669"/>
    <property type="project" value="UniProtKB-ARBA"/>
</dbReference>
<accession>A0A9Q0MVZ5</accession>
<dbReference type="OrthoDB" id="6515930at2759"/>
<evidence type="ECO:0000259" key="15">
    <source>
        <dbReference type="PROSITE" id="PS50923"/>
    </source>
</evidence>
<dbReference type="SMART" id="SM00179">
    <property type="entry name" value="EGF_CA"/>
    <property type="match status" value="4"/>
</dbReference>
<feature type="domain" description="EGF-like" evidence="12">
    <location>
        <begin position="1320"/>
        <end position="1361"/>
    </location>
</feature>
<dbReference type="PANTHER" id="PTHR46393">
    <property type="entry name" value="SUSHI DOMAIN-CONTAINING PROTEIN"/>
    <property type="match status" value="1"/>
</dbReference>
<dbReference type="InterPro" id="IPR001759">
    <property type="entry name" value="PTX_dom"/>
</dbReference>
<feature type="domain" description="Sushi" evidence="15">
    <location>
        <begin position="1734"/>
        <end position="1802"/>
    </location>
</feature>
<keyword evidence="5" id="KW-0106">Calcium</keyword>
<dbReference type="InterPro" id="IPR036465">
    <property type="entry name" value="vWFA_dom_sf"/>
</dbReference>
<feature type="disulfide bond" evidence="9">
    <location>
        <begin position="1644"/>
        <end position="1671"/>
    </location>
</feature>
<dbReference type="PROSITE" id="PS00022">
    <property type="entry name" value="EGF_1"/>
    <property type="match status" value="6"/>
</dbReference>
<dbReference type="Pfam" id="PF00092">
    <property type="entry name" value="VWA"/>
    <property type="match status" value="1"/>
</dbReference>
<dbReference type="InterPro" id="IPR009030">
    <property type="entry name" value="Growth_fac_rcpt_cys_sf"/>
</dbReference>
<gene>
    <name evidence="17" type="primary">Svep1_1</name>
    <name evidence="17" type="ORF">Bhyg_10883</name>
</gene>
<feature type="disulfide bond" evidence="8">
    <location>
        <begin position="1193"/>
        <end position="1202"/>
    </location>
</feature>
<keyword evidence="10" id="KW-0175">Coiled coil</keyword>
<feature type="domain" description="EGF-like" evidence="12">
    <location>
        <begin position="1246"/>
        <end position="1282"/>
    </location>
</feature>
<evidence type="ECO:0000313" key="18">
    <source>
        <dbReference type="Proteomes" id="UP001151699"/>
    </source>
</evidence>
<feature type="disulfide bond" evidence="9">
    <location>
        <begin position="2096"/>
        <end position="2139"/>
    </location>
</feature>
<keyword evidence="2 9" id="KW-0768">Sushi</keyword>
<dbReference type="GO" id="GO:0032991">
    <property type="term" value="C:protein-containing complex"/>
    <property type="evidence" value="ECO:0007669"/>
    <property type="project" value="UniProtKB-ARBA"/>
</dbReference>
<evidence type="ECO:0000259" key="16">
    <source>
        <dbReference type="PROSITE" id="PS51828"/>
    </source>
</evidence>
<evidence type="ECO:0000259" key="12">
    <source>
        <dbReference type="PROSITE" id="PS50026"/>
    </source>
</evidence>
<evidence type="ECO:0000259" key="13">
    <source>
        <dbReference type="PROSITE" id="PS50234"/>
    </source>
</evidence>
<feature type="domain" description="Sushi" evidence="15">
    <location>
        <begin position="2094"/>
        <end position="2154"/>
    </location>
</feature>
<dbReference type="GO" id="GO:0007476">
    <property type="term" value="P:imaginal disc-derived wing morphogenesis"/>
    <property type="evidence" value="ECO:0007669"/>
    <property type="project" value="UniProtKB-ARBA"/>
</dbReference>
<evidence type="ECO:0000256" key="2">
    <source>
        <dbReference type="ARBA" id="ARBA00022659"/>
    </source>
</evidence>
<protein>
    <submittedName>
        <fullName evidence="17">Sushi, von Willebrand factor type A, EGF and pentraxin domain-containing protein 1</fullName>
    </submittedName>
</protein>
<dbReference type="CDD" id="cd00033">
    <property type="entry name" value="CCP"/>
    <property type="match status" value="6"/>
</dbReference>
<dbReference type="Pfam" id="PF00084">
    <property type="entry name" value="Sushi"/>
    <property type="match status" value="6"/>
</dbReference>
<feature type="disulfide bond" evidence="8">
    <location>
        <begin position="1351"/>
        <end position="1360"/>
    </location>
</feature>
<dbReference type="SUPFAM" id="SSF57184">
    <property type="entry name" value="Growth factor receptor domain"/>
    <property type="match status" value="1"/>
</dbReference>
<dbReference type="SMART" id="SM01411">
    <property type="entry name" value="Ephrin_rec_like"/>
    <property type="match status" value="2"/>
</dbReference>
<keyword evidence="18" id="KW-1185">Reference proteome</keyword>
<dbReference type="InterPro" id="IPR003410">
    <property type="entry name" value="HYR_dom"/>
</dbReference>
<dbReference type="Pfam" id="PF02494">
    <property type="entry name" value="HYR"/>
    <property type="match status" value="2"/>
</dbReference>
<dbReference type="FunFam" id="2.60.120.200:FF:000012">
    <property type="entry name" value="neuronal pentraxin receptor"/>
    <property type="match status" value="1"/>
</dbReference>
<comment type="caution">
    <text evidence="8">Lacks conserved residue(s) required for the propagation of feature annotation.</text>
</comment>
<dbReference type="Proteomes" id="UP001151699">
    <property type="component" value="Chromosome X"/>
</dbReference>
<evidence type="ECO:0000256" key="1">
    <source>
        <dbReference type="ARBA" id="ARBA00022536"/>
    </source>
</evidence>
<feature type="disulfide bond" evidence="9">
    <location>
        <begin position="1773"/>
        <end position="1800"/>
    </location>
</feature>
<dbReference type="PROSITE" id="PS50026">
    <property type="entry name" value="EGF_3"/>
    <property type="match status" value="6"/>
</dbReference>
<dbReference type="Gene3D" id="2.10.50.10">
    <property type="entry name" value="Tumor Necrosis Factor Receptor, subunit A, domain 2"/>
    <property type="match status" value="2"/>
</dbReference>
<dbReference type="SMART" id="SM00181">
    <property type="entry name" value="EGF"/>
    <property type="match status" value="8"/>
</dbReference>
<dbReference type="SMART" id="SM00327">
    <property type="entry name" value="VWA"/>
    <property type="match status" value="1"/>
</dbReference>
<reference evidence="17" key="1">
    <citation type="submission" date="2022-07" db="EMBL/GenBank/DDBJ databases">
        <authorList>
            <person name="Trinca V."/>
            <person name="Uliana J.V.C."/>
            <person name="Torres T.T."/>
            <person name="Ward R.J."/>
            <person name="Monesi N."/>
        </authorList>
    </citation>
    <scope>NUCLEOTIDE SEQUENCE</scope>
    <source>
        <strain evidence="17">HSMRA1968</strain>
        <tissue evidence="17">Whole embryos</tissue>
    </source>
</reference>
<dbReference type="Gene3D" id="2.10.25.10">
    <property type="entry name" value="Laminin"/>
    <property type="match status" value="5"/>
</dbReference>
<dbReference type="GO" id="GO:0050769">
    <property type="term" value="P:positive regulation of neurogenesis"/>
    <property type="evidence" value="ECO:0007669"/>
    <property type="project" value="UniProtKB-ARBA"/>
</dbReference>
<feature type="domain" description="Sushi" evidence="15">
    <location>
        <begin position="1620"/>
        <end position="1673"/>
    </location>
</feature>
<feature type="domain" description="EGF-like" evidence="12">
    <location>
        <begin position="1163"/>
        <end position="1203"/>
    </location>
</feature>
<dbReference type="InterPro" id="IPR001881">
    <property type="entry name" value="EGF-like_Ca-bd_dom"/>
</dbReference>
<evidence type="ECO:0000259" key="14">
    <source>
        <dbReference type="PROSITE" id="PS50825"/>
    </source>
</evidence>
<feature type="domain" description="Pentraxin (PTX)" evidence="16">
    <location>
        <begin position="1420"/>
        <end position="1619"/>
    </location>
</feature>
<feature type="domain" description="Sushi" evidence="15">
    <location>
        <begin position="481"/>
        <end position="555"/>
    </location>
</feature>
<feature type="domain" description="EGF-like" evidence="12">
    <location>
        <begin position="1284"/>
        <end position="1319"/>
    </location>
</feature>
<evidence type="ECO:0000256" key="6">
    <source>
        <dbReference type="ARBA" id="ARBA00023157"/>
    </source>
</evidence>
<feature type="domain" description="HYR" evidence="14">
    <location>
        <begin position="622"/>
        <end position="706"/>
    </location>
</feature>
<dbReference type="CDD" id="cd01450">
    <property type="entry name" value="vWFA_subfamily_ECM"/>
    <property type="match status" value="1"/>
</dbReference>
<dbReference type="InterPro" id="IPR013320">
    <property type="entry name" value="ConA-like_dom_sf"/>
</dbReference>
<dbReference type="PROSITE" id="PS00010">
    <property type="entry name" value="ASX_HYDROXYL"/>
    <property type="match status" value="1"/>
</dbReference>
<feature type="chain" id="PRO_5040137953" evidence="11">
    <location>
        <begin position="22"/>
        <end position="2214"/>
    </location>
</feature>
<dbReference type="GO" id="GO:0120035">
    <property type="term" value="P:regulation of plasma membrane bounded cell projection organization"/>
    <property type="evidence" value="ECO:0007669"/>
    <property type="project" value="UniProtKB-ARBA"/>
</dbReference>
<comment type="caution">
    <text evidence="17">The sequence shown here is derived from an EMBL/GenBank/DDBJ whole genome shotgun (WGS) entry which is preliminary data.</text>
</comment>
<dbReference type="PROSITE" id="PS01186">
    <property type="entry name" value="EGF_2"/>
    <property type="match status" value="3"/>
</dbReference>
<dbReference type="InterPro" id="IPR002035">
    <property type="entry name" value="VWF_A"/>
</dbReference>
<dbReference type="Gene3D" id="3.40.50.410">
    <property type="entry name" value="von Willebrand factor, type A domain"/>
    <property type="match status" value="1"/>
</dbReference>
<feature type="domain" description="HYR" evidence="14">
    <location>
        <begin position="707"/>
        <end position="795"/>
    </location>
</feature>
<evidence type="ECO:0000256" key="8">
    <source>
        <dbReference type="PROSITE-ProRule" id="PRU00076"/>
    </source>
</evidence>
<dbReference type="InterPro" id="IPR000742">
    <property type="entry name" value="EGF"/>
</dbReference>
<feature type="domain" description="VWFA" evidence="13">
    <location>
        <begin position="90"/>
        <end position="266"/>
    </location>
</feature>
<dbReference type="Gene3D" id="2.10.70.10">
    <property type="entry name" value="Complement Module, domain 1"/>
    <property type="match status" value="7"/>
</dbReference>
<evidence type="ECO:0000256" key="5">
    <source>
        <dbReference type="ARBA" id="ARBA00022837"/>
    </source>
</evidence>
<evidence type="ECO:0000256" key="7">
    <source>
        <dbReference type="ARBA" id="ARBA00023180"/>
    </source>
</evidence>
<feature type="disulfide bond" evidence="8">
    <location>
        <begin position="1288"/>
        <end position="1298"/>
    </location>
</feature>
<dbReference type="PROSITE" id="PS50234">
    <property type="entry name" value="VWFA"/>
    <property type="match status" value="1"/>
</dbReference>
<dbReference type="Pfam" id="PF00354">
    <property type="entry name" value="Pentaxin"/>
    <property type="match status" value="1"/>
</dbReference>
<feature type="disulfide bond" evidence="8">
    <location>
        <begin position="1309"/>
        <end position="1318"/>
    </location>
</feature>
<dbReference type="Pfam" id="PF07699">
    <property type="entry name" value="Ephrin_rec_like"/>
    <property type="match status" value="2"/>
</dbReference>
<evidence type="ECO:0000256" key="11">
    <source>
        <dbReference type="SAM" id="SignalP"/>
    </source>
</evidence>
<evidence type="ECO:0000256" key="10">
    <source>
        <dbReference type="SAM" id="Coils"/>
    </source>
</evidence>
<dbReference type="GO" id="GO:0005911">
    <property type="term" value="C:cell-cell junction"/>
    <property type="evidence" value="ECO:0007669"/>
    <property type="project" value="UniProtKB-ARBA"/>
</dbReference>
<organism evidence="17 18">
    <name type="scientific">Pseudolycoriella hygida</name>
    <dbReference type="NCBI Taxonomy" id="35572"/>
    <lineage>
        <taxon>Eukaryota</taxon>
        <taxon>Metazoa</taxon>
        <taxon>Ecdysozoa</taxon>
        <taxon>Arthropoda</taxon>
        <taxon>Hexapoda</taxon>
        <taxon>Insecta</taxon>
        <taxon>Pterygota</taxon>
        <taxon>Neoptera</taxon>
        <taxon>Endopterygota</taxon>
        <taxon>Diptera</taxon>
        <taxon>Nematocera</taxon>
        <taxon>Sciaroidea</taxon>
        <taxon>Sciaridae</taxon>
        <taxon>Pseudolycoriella</taxon>
    </lineage>
</organism>
<feature type="domain" description="Sushi" evidence="15">
    <location>
        <begin position="1674"/>
        <end position="1732"/>
    </location>
</feature>
<feature type="domain" description="Sushi" evidence="15">
    <location>
        <begin position="406"/>
        <end position="467"/>
    </location>
</feature>
<feature type="signal peptide" evidence="11">
    <location>
        <begin position="1"/>
        <end position="21"/>
    </location>
</feature>
<proteinExistence type="predicted"/>
<dbReference type="GO" id="GO:0016318">
    <property type="term" value="P:ommatidial rotation"/>
    <property type="evidence" value="ECO:0007669"/>
    <property type="project" value="UniProtKB-ARBA"/>
</dbReference>
<dbReference type="PROSITE" id="PS50923">
    <property type="entry name" value="SUSHI"/>
    <property type="match status" value="7"/>
</dbReference>
<dbReference type="SUPFAM" id="SSF49899">
    <property type="entry name" value="Concanavalin A-like lectins/glucanases"/>
    <property type="match status" value="1"/>
</dbReference>
<feature type="disulfide bond" evidence="8">
    <location>
        <begin position="1405"/>
        <end position="1414"/>
    </location>
</feature>
<keyword evidence="1 8" id="KW-0245">EGF-like domain</keyword>
<dbReference type="PRINTS" id="PR00453">
    <property type="entry name" value="VWFADOMAIN"/>
</dbReference>
<feature type="disulfide bond" evidence="8">
    <location>
        <begin position="1272"/>
        <end position="1281"/>
    </location>
</feature>
<feature type="disulfide bond" evidence="9">
    <location>
        <begin position="2125"/>
        <end position="2152"/>
    </location>
</feature>
<dbReference type="PROSITE" id="PS50825">
    <property type="entry name" value="HYR"/>
    <property type="match status" value="2"/>
</dbReference>
<dbReference type="GO" id="GO:0005509">
    <property type="term" value="F:calcium ion binding"/>
    <property type="evidence" value="ECO:0007669"/>
    <property type="project" value="InterPro"/>
</dbReference>
<evidence type="ECO:0000256" key="3">
    <source>
        <dbReference type="ARBA" id="ARBA00022729"/>
    </source>
</evidence>
<dbReference type="SMART" id="SM00159">
    <property type="entry name" value="PTX"/>
    <property type="match status" value="1"/>
</dbReference>
<dbReference type="EMBL" id="WJQU01000003">
    <property type="protein sequence ID" value="KAJ6638150.1"/>
    <property type="molecule type" value="Genomic_DNA"/>
</dbReference>